<gene>
    <name evidence="2" type="ORF">MUB46_05075</name>
</gene>
<dbReference type="AlphaFoldDB" id="A0AAW5QX43"/>
<proteinExistence type="predicted"/>
<keyword evidence="1" id="KW-0472">Membrane</keyword>
<keyword evidence="1" id="KW-0812">Transmembrane</keyword>
<reference evidence="2 3" key="1">
    <citation type="submission" date="2022-04" db="EMBL/GenBank/DDBJ databases">
        <authorList>
            <person name="Ye Y.-Q."/>
            <person name="Du Z.-J."/>
        </authorList>
    </citation>
    <scope>NUCLEOTIDE SEQUENCE [LARGE SCALE GENOMIC DNA]</scope>
    <source>
        <strain evidence="2 3">A6E488</strain>
    </source>
</reference>
<sequence length="92" mass="10226">MFLLLGALTAIGIIGLQCFYFLADGQWYWMAIADLMALAGYNPLELIDPLQTWEWVGIGKVINWSFYTAPASLIAFVAGVALDLILGFFLNY</sequence>
<evidence type="ECO:0000256" key="1">
    <source>
        <dbReference type="SAM" id="Phobius"/>
    </source>
</evidence>
<dbReference type="RefSeq" id="WP_261614796.1">
    <property type="nucleotide sequence ID" value="NZ_JALIDZ010000002.1"/>
</dbReference>
<accession>A0AAW5QX43</accession>
<evidence type="ECO:0000313" key="2">
    <source>
        <dbReference type="EMBL" id="MCT8971228.1"/>
    </source>
</evidence>
<keyword evidence="3" id="KW-1185">Reference proteome</keyword>
<evidence type="ECO:0000313" key="3">
    <source>
        <dbReference type="Proteomes" id="UP001320898"/>
    </source>
</evidence>
<keyword evidence="1" id="KW-1133">Transmembrane helix</keyword>
<protein>
    <submittedName>
        <fullName evidence="2">Uncharacterized protein</fullName>
    </submittedName>
</protein>
<comment type="caution">
    <text evidence="2">The sequence shown here is derived from an EMBL/GenBank/DDBJ whole genome shotgun (WGS) entry which is preliminary data.</text>
</comment>
<feature type="transmembrane region" description="Helical" evidence="1">
    <location>
        <begin position="64"/>
        <end position="90"/>
    </location>
</feature>
<organism evidence="2 3">
    <name type="scientific">Microbaculum marinisediminis</name>
    <dbReference type="NCBI Taxonomy" id="2931392"/>
    <lineage>
        <taxon>Bacteria</taxon>
        <taxon>Pseudomonadati</taxon>
        <taxon>Pseudomonadota</taxon>
        <taxon>Alphaproteobacteria</taxon>
        <taxon>Hyphomicrobiales</taxon>
        <taxon>Tepidamorphaceae</taxon>
        <taxon>Microbaculum</taxon>
    </lineage>
</organism>
<dbReference type="EMBL" id="JALIDZ010000002">
    <property type="protein sequence ID" value="MCT8971228.1"/>
    <property type="molecule type" value="Genomic_DNA"/>
</dbReference>
<name>A0AAW5QX43_9HYPH</name>
<dbReference type="Proteomes" id="UP001320898">
    <property type="component" value="Unassembled WGS sequence"/>
</dbReference>